<proteinExistence type="predicted"/>
<accession>A0AAV4B2F1</accession>
<dbReference type="EMBL" id="BLXT01004484">
    <property type="protein sequence ID" value="GFO13277.1"/>
    <property type="molecule type" value="Genomic_DNA"/>
</dbReference>
<organism evidence="1 2">
    <name type="scientific">Plakobranchus ocellatus</name>
    <dbReference type="NCBI Taxonomy" id="259542"/>
    <lineage>
        <taxon>Eukaryota</taxon>
        <taxon>Metazoa</taxon>
        <taxon>Spiralia</taxon>
        <taxon>Lophotrochozoa</taxon>
        <taxon>Mollusca</taxon>
        <taxon>Gastropoda</taxon>
        <taxon>Heterobranchia</taxon>
        <taxon>Euthyneura</taxon>
        <taxon>Panpulmonata</taxon>
        <taxon>Sacoglossa</taxon>
        <taxon>Placobranchoidea</taxon>
        <taxon>Plakobranchidae</taxon>
        <taxon>Plakobranchus</taxon>
    </lineage>
</organism>
<name>A0AAV4B2F1_9GAST</name>
<dbReference type="Proteomes" id="UP000735302">
    <property type="component" value="Unassembled WGS sequence"/>
</dbReference>
<keyword evidence="2" id="KW-1185">Reference proteome</keyword>
<evidence type="ECO:0000313" key="2">
    <source>
        <dbReference type="Proteomes" id="UP000735302"/>
    </source>
</evidence>
<protein>
    <submittedName>
        <fullName evidence="1">Uncharacterized protein</fullName>
    </submittedName>
</protein>
<dbReference type="AlphaFoldDB" id="A0AAV4B2F1"/>
<evidence type="ECO:0000313" key="1">
    <source>
        <dbReference type="EMBL" id="GFO13277.1"/>
    </source>
</evidence>
<comment type="caution">
    <text evidence="1">The sequence shown here is derived from an EMBL/GenBank/DDBJ whole genome shotgun (WGS) entry which is preliminary data.</text>
</comment>
<sequence>MQFKRLAVSKSSRGYLERKHQVLVGLLWKISGQMSGEVSASSFFQRFWAGNFIARKTKWTLSIITFNQAHEQCSALVKGGAVSLTNDSSALSHWIVAGLEM</sequence>
<gene>
    <name evidence="1" type="ORF">PoB_003978200</name>
</gene>
<reference evidence="1 2" key="1">
    <citation type="journal article" date="2021" name="Elife">
        <title>Chloroplast acquisition without the gene transfer in kleptoplastic sea slugs, Plakobranchus ocellatus.</title>
        <authorList>
            <person name="Maeda T."/>
            <person name="Takahashi S."/>
            <person name="Yoshida T."/>
            <person name="Shimamura S."/>
            <person name="Takaki Y."/>
            <person name="Nagai Y."/>
            <person name="Toyoda A."/>
            <person name="Suzuki Y."/>
            <person name="Arimoto A."/>
            <person name="Ishii H."/>
            <person name="Satoh N."/>
            <person name="Nishiyama T."/>
            <person name="Hasebe M."/>
            <person name="Maruyama T."/>
            <person name="Minagawa J."/>
            <person name="Obokata J."/>
            <person name="Shigenobu S."/>
        </authorList>
    </citation>
    <scope>NUCLEOTIDE SEQUENCE [LARGE SCALE GENOMIC DNA]</scope>
</reference>